<keyword evidence="16" id="KW-1185">Reference proteome</keyword>
<dbReference type="Pfam" id="PF17123">
    <property type="entry name" value="zf-RING_11"/>
    <property type="match status" value="1"/>
</dbReference>
<protein>
    <recommendedName>
        <fullName evidence="13">RING-type domain-containing protein</fullName>
    </recommendedName>
</protein>
<evidence type="ECO:0000259" key="13">
    <source>
        <dbReference type="Pfam" id="PF17123"/>
    </source>
</evidence>
<comment type="subcellular location">
    <subcellularLocation>
        <location evidence="1">Membrane</location>
        <topology evidence="1">Single-pass membrane protein</topology>
    </subcellularLocation>
</comment>
<keyword evidence="3" id="KW-0808">Transferase</keyword>
<dbReference type="EMBL" id="CM000881">
    <property type="protein sequence ID" value="KQK07326.1"/>
    <property type="molecule type" value="Genomic_DNA"/>
</dbReference>
<dbReference type="InterPro" id="IPR013083">
    <property type="entry name" value="Znf_RING/FYVE/PHD"/>
</dbReference>
<reference evidence="15" key="3">
    <citation type="submission" date="2018-08" db="UniProtKB">
        <authorList>
            <consortium name="EnsemblPlants"/>
        </authorList>
    </citation>
    <scope>IDENTIFICATION</scope>
    <source>
        <strain evidence="15">cv. Bd21</strain>
    </source>
</reference>
<dbReference type="EnsemblPlants" id="KQK07326">
    <property type="protein sequence ID" value="KQK07326"/>
    <property type="gene ID" value="BRADI_2g34570v3"/>
</dbReference>
<dbReference type="HOGENOM" id="CLU_1837861_0_0_1"/>
<evidence type="ECO:0000313" key="15">
    <source>
        <dbReference type="EnsemblPlants" id="KQK07326"/>
    </source>
</evidence>
<dbReference type="RefSeq" id="XP_024314582.1">
    <property type="nucleotide sequence ID" value="XM_024458814.1"/>
</dbReference>
<dbReference type="UniPathway" id="UPA00143"/>
<evidence type="ECO:0000313" key="14">
    <source>
        <dbReference type="EMBL" id="KQK07326.1"/>
    </source>
</evidence>
<name>I1HLG0_BRADI</name>
<dbReference type="SUPFAM" id="SSF57850">
    <property type="entry name" value="RING/U-box"/>
    <property type="match status" value="1"/>
</dbReference>
<dbReference type="PANTHER" id="PTHR45768">
    <property type="entry name" value="E3 UBIQUITIN-PROTEIN LIGASE RNF13-LIKE"/>
    <property type="match status" value="1"/>
</dbReference>
<dbReference type="PANTHER" id="PTHR45768:SF23">
    <property type="entry name" value="OS02G0790600 PROTEIN"/>
    <property type="match status" value="1"/>
</dbReference>
<evidence type="ECO:0000256" key="6">
    <source>
        <dbReference type="ARBA" id="ARBA00022771"/>
    </source>
</evidence>
<organism evidence="14">
    <name type="scientific">Brachypodium distachyon</name>
    <name type="common">Purple false brome</name>
    <name type="synonym">Trachynia distachya</name>
    <dbReference type="NCBI Taxonomy" id="15368"/>
    <lineage>
        <taxon>Eukaryota</taxon>
        <taxon>Viridiplantae</taxon>
        <taxon>Streptophyta</taxon>
        <taxon>Embryophyta</taxon>
        <taxon>Tracheophyta</taxon>
        <taxon>Spermatophyta</taxon>
        <taxon>Magnoliopsida</taxon>
        <taxon>Liliopsida</taxon>
        <taxon>Poales</taxon>
        <taxon>Poaceae</taxon>
        <taxon>BOP clade</taxon>
        <taxon>Pooideae</taxon>
        <taxon>Stipodae</taxon>
        <taxon>Brachypodieae</taxon>
        <taxon>Brachypodium</taxon>
    </lineage>
</organism>
<reference evidence="14 15" key="1">
    <citation type="journal article" date="2010" name="Nature">
        <title>Genome sequencing and analysis of the model grass Brachypodium distachyon.</title>
        <authorList>
            <consortium name="International Brachypodium Initiative"/>
        </authorList>
    </citation>
    <scope>NUCLEOTIDE SEQUENCE [LARGE SCALE GENOMIC DNA]</scope>
    <source>
        <strain evidence="14">Bd21</strain>
        <strain evidence="15">cv. Bd21</strain>
    </source>
</reference>
<evidence type="ECO:0000256" key="12">
    <source>
        <dbReference type="SAM" id="Phobius"/>
    </source>
</evidence>
<dbReference type="GeneID" id="112270740"/>
<dbReference type="eggNOG" id="KOG0800">
    <property type="taxonomic scope" value="Eukaryota"/>
</dbReference>
<feature type="domain" description="RING-type" evidence="13">
    <location>
        <begin position="96"/>
        <end position="120"/>
    </location>
</feature>
<sequence length="140" mass="14984">MESLFSPDNMNVFMSVIIAIYATTIIAPMLYFYVDFCMHRRTDAAAAGSNAHGVAAPLPTDGYELEKIRVDASSGEPGALPVLLCESSSSANADYCAVCLGEMEEGELGRMLPTCLHVFHIGALTRGSDAIRHARSAGWP</sequence>
<evidence type="ECO:0000256" key="3">
    <source>
        <dbReference type="ARBA" id="ARBA00022679"/>
    </source>
</evidence>
<dbReference type="Proteomes" id="UP000008810">
    <property type="component" value="Chromosome 2"/>
</dbReference>
<keyword evidence="4 12" id="KW-0812">Transmembrane</keyword>
<evidence type="ECO:0000256" key="4">
    <source>
        <dbReference type="ARBA" id="ARBA00022692"/>
    </source>
</evidence>
<keyword evidence="6" id="KW-0863">Zinc-finger</keyword>
<dbReference type="Gramene" id="KQK07326">
    <property type="protein sequence ID" value="KQK07326"/>
    <property type="gene ID" value="BRADI_2g34570v3"/>
</dbReference>
<feature type="transmembrane region" description="Helical" evidence="12">
    <location>
        <begin position="12"/>
        <end position="34"/>
    </location>
</feature>
<accession>I1HLG0</accession>
<dbReference type="InterPro" id="IPR001841">
    <property type="entry name" value="Znf_RING"/>
</dbReference>
<evidence type="ECO:0000256" key="1">
    <source>
        <dbReference type="ARBA" id="ARBA00004167"/>
    </source>
</evidence>
<dbReference type="GO" id="GO:0016740">
    <property type="term" value="F:transferase activity"/>
    <property type="evidence" value="ECO:0007669"/>
    <property type="project" value="UniProtKB-KW"/>
</dbReference>
<dbReference type="AlphaFoldDB" id="I1HLG0"/>
<evidence type="ECO:0000313" key="16">
    <source>
        <dbReference type="Proteomes" id="UP000008810"/>
    </source>
</evidence>
<dbReference type="GO" id="GO:0016020">
    <property type="term" value="C:membrane"/>
    <property type="evidence" value="ECO:0007669"/>
    <property type="project" value="UniProtKB-SubCell"/>
</dbReference>
<evidence type="ECO:0000256" key="11">
    <source>
        <dbReference type="ARBA" id="ARBA00024209"/>
    </source>
</evidence>
<keyword evidence="7" id="KW-0833">Ubl conjugation pathway</keyword>
<evidence type="ECO:0000256" key="10">
    <source>
        <dbReference type="ARBA" id="ARBA00023136"/>
    </source>
</evidence>
<evidence type="ECO:0000256" key="9">
    <source>
        <dbReference type="ARBA" id="ARBA00022989"/>
    </source>
</evidence>
<evidence type="ECO:0000256" key="5">
    <source>
        <dbReference type="ARBA" id="ARBA00022723"/>
    </source>
</evidence>
<keyword evidence="9 12" id="KW-1133">Transmembrane helix</keyword>
<dbReference type="STRING" id="15368.I1HLG0"/>
<evidence type="ECO:0000256" key="7">
    <source>
        <dbReference type="ARBA" id="ARBA00022786"/>
    </source>
</evidence>
<comment type="similarity">
    <text evidence="11">Belongs to the RING-type zinc finger family. ATL subfamily.</text>
</comment>
<evidence type="ECO:0000256" key="8">
    <source>
        <dbReference type="ARBA" id="ARBA00022833"/>
    </source>
</evidence>
<dbReference type="GO" id="GO:0016567">
    <property type="term" value="P:protein ubiquitination"/>
    <property type="evidence" value="ECO:0007669"/>
    <property type="project" value="UniProtKB-UniPathway"/>
</dbReference>
<comment type="pathway">
    <text evidence="2">Protein modification; protein ubiquitination.</text>
</comment>
<evidence type="ECO:0000256" key="2">
    <source>
        <dbReference type="ARBA" id="ARBA00004906"/>
    </source>
</evidence>
<proteinExistence type="inferred from homology"/>
<gene>
    <name evidence="15" type="primary">LOC112270740</name>
    <name evidence="14" type="ORF">BRADI_2g34570v3</name>
</gene>
<keyword evidence="8" id="KW-0862">Zinc</keyword>
<keyword evidence="10 12" id="KW-0472">Membrane</keyword>
<reference evidence="14" key="2">
    <citation type="submission" date="2017-06" db="EMBL/GenBank/DDBJ databases">
        <title>WGS assembly of Brachypodium distachyon.</title>
        <authorList>
            <consortium name="The International Brachypodium Initiative"/>
            <person name="Lucas S."/>
            <person name="Harmon-Smith M."/>
            <person name="Lail K."/>
            <person name="Tice H."/>
            <person name="Grimwood J."/>
            <person name="Bruce D."/>
            <person name="Barry K."/>
            <person name="Shu S."/>
            <person name="Lindquist E."/>
            <person name="Wang M."/>
            <person name="Pitluck S."/>
            <person name="Vogel J.P."/>
            <person name="Garvin D.F."/>
            <person name="Mockler T.C."/>
            <person name="Schmutz J."/>
            <person name="Rokhsar D."/>
            <person name="Bevan M.W."/>
        </authorList>
    </citation>
    <scope>NUCLEOTIDE SEQUENCE</scope>
    <source>
        <strain evidence="14">Bd21</strain>
    </source>
</reference>
<dbReference type="GO" id="GO:0008270">
    <property type="term" value="F:zinc ion binding"/>
    <property type="evidence" value="ECO:0007669"/>
    <property type="project" value="UniProtKB-KW"/>
</dbReference>
<dbReference type="Gene3D" id="3.30.40.10">
    <property type="entry name" value="Zinc/RING finger domain, C3HC4 (zinc finger)"/>
    <property type="match status" value="1"/>
</dbReference>
<keyword evidence="5" id="KW-0479">Metal-binding</keyword>